<dbReference type="EMBL" id="OIVN01001630">
    <property type="protein sequence ID" value="SPC96040.1"/>
    <property type="molecule type" value="Genomic_DNA"/>
</dbReference>
<feature type="region of interest" description="Disordered" evidence="1">
    <location>
        <begin position="84"/>
        <end position="146"/>
    </location>
</feature>
<dbReference type="PROSITE" id="PS50879">
    <property type="entry name" value="RNASE_H_1"/>
    <property type="match status" value="1"/>
</dbReference>
<organism evidence="3">
    <name type="scientific">Fagus sylvatica</name>
    <name type="common">Beechnut</name>
    <dbReference type="NCBI Taxonomy" id="28930"/>
    <lineage>
        <taxon>Eukaryota</taxon>
        <taxon>Viridiplantae</taxon>
        <taxon>Streptophyta</taxon>
        <taxon>Embryophyta</taxon>
        <taxon>Tracheophyta</taxon>
        <taxon>Spermatophyta</taxon>
        <taxon>Magnoliopsida</taxon>
        <taxon>eudicotyledons</taxon>
        <taxon>Gunneridae</taxon>
        <taxon>Pentapetalae</taxon>
        <taxon>rosids</taxon>
        <taxon>fabids</taxon>
        <taxon>Fagales</taxon>
        <taxon>Fagaceae</taxon>
        <taxon>Fagus</taxon>
    </lineage>
</organism>
<proteinExistence type="predicted"/>
<dbReference type="CDD" id="cd09279">
    <property type="entry name" value="RNase_HI_like"/>
    <property type="match status" value="1"/>
</dbReference>
<dbReference type="InterPro" id="IPR041588">
    <property type="entry name" value="Integrase_H2C2"/>
</dbReference>
<accession>A0A2N9G991</accession>
<dbReference type="Gene3D" id="1.10.340.70">
    <property type="match status" value="1"/>
</dbReference>
<dbReference type="InterPro" id="IPR036397">
    <property type="entry name" value="RNaseH_sf"/>
</dbReference>
<feature type="domain" description="RNase H type-1" evidence="2">
    <location>
        <begin position="427"/>
        <end position="556"/>
    </location>
</feature>
<dbReference type="SUPFAM" id="SSF53098">
    <property type="entry name" value="Ribonuclease H-like"/>
    <property type="match status" value="2"/>
</dbReference>
<reference evidence="3" key="1">
    <citation type="submission" date="2018-02" db="EMBL/GenBank/DDBJ databases">
        <authorList>
            <person name="Cohen D.B."/>
            <person name="Kent A.D."/>
        </authorList>
    </citation>
    <scope>NUCLEOTIDE SEQUENCE</scope>
</reference>
<evidence type="ECO:0000313" key="3">
    <source>
        <dbReference type="EMBL" id="SPC96040.1"/>
    </source>
</evidence>
<evidence type="ECO:0000259" key="2">
    <source>
        <dbReference type="PROSITE" id="PS50879"/>
    </source>
</evidence>
<feature type="region of interest" description="Disordered" evidence="1">
    <location>
        <begin position="900"/>
        <end position="939"/>
    </location>
</feature>
<dbReference type="GO" id="GO:0003676">
    <property type="term" value="F:nucleic acid binding"/>
    <property type="evidence" value="ECO:0007669"/>
    <property type="project" value="InterPro"/>
</dbReference>
<dbReference type="Gene3D" id="3.30.420.10">
    <property type="entry name" value="Ribonuclease H-like superfamily/Ribonuclease H"/>
    <property type="match status" value="1"/>
</dbReference>
<dbReference type="Gene3D" id="3.30.70.270">
    <property type="match status" value="1"/>
</dbReference>
<protein>
    <recommendedName>
        <fullName evidence="2">RNase H type-1 domain-containing protein</fullName>
    </recommendedName>
</protein>
<dbReference type="Pfam" id="PF17921">
    <property type="entry name" value="Integrase_H2C2"/>
    <property type="match status" value="1"/>
</dbReference>
<dbReference type="GO" id="GO:0004523">
    <property type="term" value="F:RNA-DNA hybrid ribonuclease activity"/>
    <property type="evidence" value="ECO:0007669"/>
    <property type="project" value="InterPro"/>
</dbReference>
<dbReference type="PANTHER" id="PTHR48475:SF2">
    <property type="entry name" value="RIBONUCLEASE H"/>
    <property type="match status" value="1"/>
</dbReference>
<dbReference type="SUPFAM" id="SSF56672">
    <property type="entry name" value="DNA/RNA polymerases"/>
    <property type="match status" value="1"/>
</dbReference>
<dbReference type="Pfam" id="PF00078">
    <property type="entry name" value="RVT_1"/>
    <property type="match status" value="1"/>
</dbReference>
<dbReference type="AlphaFoldDB" id="A0A2N9G991"/>
<feature type="region of interest" description="Disordered" evidence="1">
    <location>
        <begin position="29"/>
        <end position="60"/>
    </location>
</feature>
<dbReference type="Pfam" id="PF13456">
    <property type="entry name" value="RVT_3"/>
    <property type="match status" value="1"/>
</dbReference>
<dbReference type="InterPro" id="IPR043128">
    <property type="entry name" value="Rev_trsase/Diguanyl_cyclase"/>
</dbReference>
<dbReference type="InterPro" id="IPR012337">
    <property type="entry name" value="RNaseH-like_sf"/>
</dbReference>
<dbReference type="CDD" id="cd01647">
    <property type="entry name" value="RT_LTR"/>
    <property type="match status" value="1"/>
</dbReference>
<evidence type="ECO:0000256" key="1">
    <source>
        <dbReference type="SAM" id="MobiDB-lite"/>
    </source>
</evidence>
<gene>
    <name evidence="3" type="ORF">FSB_LOCUS23922</name>
</gene>
<dbReference type="InterPro" id="IPR043502">
    <property type="entry name" value="DNA/RNA_pol_sf"/>
</dbReference>
<dbReference type="InterPro" id="IPR000477">
    <property type="entry name" value="RT_dom"/>
</dbReference>
<dbReference type="PANTHER" id="PTHR48475">
    <property type="entry name" value="RIBONUCLEASE H"/>
    <property type="match status" value="1"/>
</dbReference>
<feature type="compositionally biased region" description="Basic and acidic residues" evidence="1">
    <location>
        <begin position="40"/>
        <end position="49"/>
    </location>
</feature>
<name>A0A2N9G991_FAGSY</name>
<feature type="compositionally biased region" description="Basic and acidic residues" evidence="1">
    <location>
        <begin position="900"/>
        <end position="924"/>
    </location>
</feature>
<dbReference type="InterPro" id="IPR002156">
    <property type="entry name" value="RNaseH_domain"/>
</dbReference>
<sequence>MAEENAFVLVNDLPPQPSGLKKVMSEVHVEANRENPLAGQEERRSETQRGRSHATRNVVDVEALKRNRKIERLERELRELKDVQVSCDQQRSGRQKLRSHSGSCESSHRFPKQSREDHRAQKSSRRSRPEGTTDFSDSSGSKERQMEGVYRLHRSLNKACPKDPFPLPRLIDQLVDATSGHQRMSFLDAFQEGYQISNCNESRGSRKDCIHHSKRNLLLLTGQNTVEVYIDDMVVKSILAEDHLKDLQVVFNTLRKYRLKLNASKCAFGVGSGKFLGFMSKTLDGAESRYLPLEKLDFCASMFGQEASTLFPTTRHGSLNWLLQPLKAVLSQARISLGTLFPSGHSSTGVALNMELPPQEGSIKGQVLADFILWADISSGEPNWGLMTSITAQELLSKDKYWWDFIAEFTPAEMGPMWVNHVSSIQHMEGWRLYIDGASNSRGSDLGVVLIAPQGQMMELAIRLGFPASNNVAEYEALLHSLRSAIALQADSLHIYCDSQLVVNQILGDYAAKDEKMKTYLIEAKKLLGKFKHIQIEHISRDLNGHADALASLASAIAPELRRTISVGVQSLPSVGGEVINEVCSVDQSLSWMSPILAYLKDDILPADRKEADRIRRVAPRYWVSKEGHFYKRSYTRPYLRCVHLDTVQNLLWEIHEGVCGGHTGGRSLAHRAIGQGYWWPYMQKDAAQYVKKCDKCQRFTPSIHQPAASLNPIATESSNKTLLDGIKKRLEKAKGRWVEELPSILWTYRTTPRSSTGETPFSLTYGVEAVIPLEIGLPTIRTEYYDPVANRISLATDLDLAEEKRDLALIHLAAYQNGLRRMYEKRVNPRELAVSDLVLRKVMGSRQDPTHGKLGPNWEGPYKITSVAGIGAFRLEGPNDTPVKRPWNICVIKDSLSKDHDPKGVIKDSLSKDHDPKGMDKKVHTGHPGKNAHDKSPL</sequence>